<dbReference type="GO" id="GO:0005737">
    <property type="term" value="C:cytoplasm"/>
    <property type="evidence" value="ECO:0007669"/>
    <property type="project" value="UniProtKB-SubCell"/>
</dbReference>
<comment type="catalytic activity">
    <reaction evidence="6">
        <text>Exonucleolytic cleavage that removes extra residues from the 3'-terminus of tRNA to produce 5'-mononucleotides.</text>
        <dbReference type="EC" id="3.1.13.5"/>
    </reaction>
</comment>
<dbReference type="Proteomes" id="UP000283077">
    <property type="component" value="Unassembled WGS sequence"/>
</dbReference>
<dbReference type="NCBIfam" id="TIGR01388">
    <property type="entry name" value="rnd"/>
    <property type="match status" value="1"/>
</dbReference>
<dbReference type="InterPro" id="IPR012337">
    <property type="entry name" value="RNaseH-like_sf"/>
</dbReference>
<dbReference type="PANTHER" id="PTHR47649">
    <property type="entry name" value="RIBONUCLEASE D"/>
    <property type="match status" value="1"/>
</dbReference>
<dbReference type="HAMAP" id="MF_01899">
    <property type="entry name" value="RNase_D"/>
    <property type="match status" value="1"/>
</dbReference>
<dbReference type="Gene3D" id="1.10.150.80">
    <property type="entry name" value="HRDC domain"/>
    <property type="match status" value="2"/>
</dbReference>
<dbReference type="Pfam" id="PF01612">
    <property type="entry name" value="DNA_pol_A_exo1"/>
    <property type="match status" value="1"/>
</dbReference>
<evidence type="ECO:0000256" key="1">
    <source>
        <dbReference type="ARBA" id="ARBA00022490"/>
    </source>
</evidence>
<name>A0A437R1R8_9GAMM</name>
<feature type="domain" description="HRDC" evidence="7">
    <location>
        <begin position="210"/>
        <end position="290"/>
    </location>
</feature>
<comment type="similarity">
    <text evidence="6">Belongs to the RNase D family.</text>
</comment>
<dbReference type="OrthoDB" id="9800549at2"/>
<keyword evidence="5 6" id="KW-0269">Exonuclease</keyword>
<keyword evidence="9" id="KW-1185">Reference proteome</keyword>
<dbReference type="InterPro" id="IPR006292">
    <property type="entry name" value="RNase_D"/>
</dbReference>
<evidence type="ECO:0000313" key="8">
    <source>
        <dbReference type="EMBL" id="RVU40637.1"/>
    </source>
</evidence>
<dbReference type="GO" id="GO:0042780">
    <property type="term" value="P:tRNA 3'-end processing"/>
    <property type="evidence" value="ECO:0007669"/>
    <property type="project" value="UniProtKB-UniRule"/>
</dbReference>
<evidence type="ECO:0000256" key="6">
    <source>
        <dbReference type="HAMAP-Rule" id="MF_01899"/>
    </source>
</evidence>
<dbReference type="GO" id="GO:0008408">
    <property type="term" value="F:3'-5' exonuclease activity"/>
    <property type="evidence" value="ECO:0007669"/>
    <property type="project" value="InterPro"/>
</dbReference>
<reference evidence="8 9" key="1">
    <citation type="submission" date="2019-01" db="EMBL/GenBank/DDBJ databases">
        <authorList>
            <person name="Chen W.-M."/>
        </authorList>
    </citation>
    <scope>NUCLEOTIDE SEQUENCE [LARGE SCALE GENOMIC DNA]</scope>
    <source>
        <strain evidence="8 9">KYPC3</strain>
    </source>
</reference>
<evidence type="ECO:0000256" key="2">
    <source>
        <dbReference type="ARBA" id="ARBA00022694"/>
    </source>
</evidence>
<dbReference type="Gene3D" id="3.30.420.10">
    <property type="entry name" value="Ribonuclease H-like superfamily/Ribonuclease H"/>
    <property type="match status" value="1"/>
</dbReference>
<dbReference type="Pfam" id="PF00570">
    <property type="entry name" value="HRDC"/>
    <property type="match status" value="1"/>
</dbReference>
<dbReference type="EMBL" id="SACS01000004">
    <property type="protein sequence ID" value="RVU40637.1"/>
    <property type="molecule type" value="Genomic_DNA"/>
</dbReference>
<accession>A0A437R1R8</accession>
<dbReference type="PROSITE" id="PS50967">
    <property type="entry name" value="HRDC"/>
    <property type="match status" value="1"/>
</dbReference>
<dbReference type="InterPro" id="IPR051086">
    <property type="entry name" value="RNase_D-like"/>
</dbReference>
<dbReference type="AlphaFoldDB" id="A0A437R1R8"/>
<dbReference type="CDD" id="cd06142">
    <property type="entry name" value="RNaseD_exo"/>
    <property type="match status" value="1"/>
</dbReference>
<keyword evidence="2 6" id="KW-0819">tRNA processing</keyword>
<dbReference type="InterPro" id="IPR044876">
    <property type="entry name" value="HRDC_dom_sf"/>
</dbReference>
<proteinExistence type="inferred from homology"/>
<keyword evidence="3 6" id="KW-0540">Nuclease</keyword>
<dbReference type="SMART" id="SM00474">
    <property type="entry name" value="35EXOc"/>
    <property type="match status" value="1"/>
</dbReference>
<organism evidence="8 9">
    <name type="scientific">Rheinheimera riviphila</name>
    <dbReference type="NCBI Taxonomy" id="1834037"/>
    <lineage>
        <taxon>Bacteria</taxon>
        <taxon>Pseudomonadati</taxon>
        <taxon>Pseudomonadota</taxon>
        <taxon>Gammaproteobacteria</taxon>
        <taxon>Chromatiales</taxon>
        <taxon>Chromatiaceae</taxon>
        <taxon>Rheinheimera</taxon>
    </lineage>
</organism>
<dbReference type="SUPFAM" id="SSF47819">
    <property type="entry name" value="HRDC-like"/>
    <property type="match status" value="2"/>
</dbReference>
<gene>
    <name evidence="6 8" type="primary">rnd</name>
    <name evidence="8" type="ORF">EOE67_06240</name>
</gene>
<dbReference type="SUPFAM" id="SSF53098">
    <property type="entry name" value="Ribonuclease H-like"/>
    <property type="match status" value="1"/>
</dbReference>
<evidence type="ECO:0000256" key="3">
    <source>
        <dbReference type="ARBA" id="ARBA00022722"/>
    </source>
</evidence>
<dbReference type="RefSeq" id="WP_127698174.1">
    <property type="nucleotide sequence ID" value="NZ_SACS01000004.1"/>
</dbReference>
<comment type="caution">
    <text evidence="8">The sequence shown here is derived from an EMBL/GenBank/DDBJ whole genome shotgun (WGS) entry which is preliminary data.</text>
</comment>
<comment type="cofactor">
    <cofactor evidence="6">
        <name>a divalent metal cation</name>
        <dbReference type="ChEBI" id="CHEBI:60240"/>
    </cofactor>
</comment>
<comment type="function">
    <text evidence="6">Exonuclease involved in the 3' processing of various precursor tRNAs. Initiates hydrolysis at the 3'-terminus of an RNA molecule and releases 5'-mononucleotides.</text>
</comment>
<dbReference type="InterPro" id="IPR048579">
    <property type="entry name" value="RNAseD_HRDC_C"/>
</dbReference>
<comment type="subcellular location">
    <subcellularLocation>
        <location evidence="6">Cytoplasm</location>
    </subcellularLocation>
</comment>
<evidence type="ECO:0000313" key="9">
    <source>
        <dbReference type="Proteomes" id="UP000283077"/>
    </source>
</evidence>
<dbReference type="EC" id="3.1.13.5" evidence="6"/>
<protein>
    <recommendedName>
        <fullName evidence="6">Ribonuclease D</fullName>
        <shortName evidence="6">RNase D</shortName>
        <ecNumber evidence="6">3.1.13.5</ecNumber>
    </recommendedName>
</protein>
<dbReference type="GO" id="GO:0003676">
    <property type="term" value="F:nucleic acid binding"/>
    <property type="evidence" value="ECO:0007669"/>
    <property type="project" value="InterPro"/>
</dbReference>
<evidence type="ECO:0000259" key="7">
    <source>
        <dbReference type="PROSITE" id="PS50967"/>
    </source>
</evidence>
<dbReference type="Pfam" id="PF21293">
    <property type="entry name" value="RNAseD_HRDC_C"/>
    <property type="match status" value="1"/>
</dbReference>
<dbReference type="InterPro" id="IPR002121">
    <property type="entry name" value="HRDC_dom"/>
</dbReference>
<dbReference type="PANTHER" id="PTHR47649:SF1">
    <property type="entry name" value="RIBONUCLEASE D"/>
    <property type="match status" value="1"/>
</dbReference>
<dbReference type="InterPro" id="IPR010997">
    <property type="entry name" value="HRDC-like_sf"/>
</dbReference>
<evidence type="ECO:0000256" key="4">
    <source>
        <dbReference type="ARBA" id="ARBA00022801"/>
    </source>
</evidence>
<keyword evidence="4 6" id="KW-0378">Hydrolase</keyword>
<dbReference type="InterPro" id="IPR036397">
    <property type="entry name" value="RNaseH_sf"/>
</dbReference>
<dbReference type="GO" id="GO:0033890">
    <property type="term" value="F:ribonuclease D activity"/>
    <property type="evidence" value="ECO:0007669"/>
    <property type="project" value="UniProtKB-UniRule"/>
</dbReference>
<keyword evidence="1 6" id="KW-0963">Cytoplasm</keyword>
<dbReference type="SMART" id="SM00341">
    <property type="entry name" value="HRDC"/>
    <property type="match status" value="1"/>
</dbReference>
<sequence length="381" mass="42729">MSYRMITDNAQLAEFCQSSLTAAYLAVDTEFVRVNTLLPKLGLIQLYAGADLVLVDPLTITDWQPLAELLAAPSVLKLLHSCNEDLEAFASVGLVQIYPLLDTQLAAELAGMGSSLGYAKMVEQLLGKQVDKTESRTDWLARPLAQTQLEYAAFDVLYLFQLKDLLLAKLPDPKFLPLLLAEGGQMINRRQHQLPVSFKYLEMKNSWQCPPRELAVLRALTSWRAGYAAQKDTALGLVLKDAVMYELAKRRPVTLEGLAQIQDLHPRELRRHGSVLLELIAQAKALSNEDCPQTFYHQAEFAGFKQVQQELTDAVEQAATASGIPPGFLSVKRQLNEYLNWCWRVSDSERSQLPTPEYLRGWRRDILLPYLPKPAHVAGLI</sequence>
<dbReference type="GO" id="GO:0000166">
    <property type="term" value="F:nucleotide binding"/>
    <property type="evidence" value="ECO:0007669"/>
    <property type="project" value="InterPro"/>
</dbReference>
<evidence type="ECO:0000256" key="5">
    <source>
        <dbReference type="ARBA" id="ARBA00022839"/>
    </source>
</evidence>
<dbReference type="InterPro" id="IPR002562">
    <property type="entry name" value="3'-5'_exonuclease_dom"/>
</dbReference>